<dbReference type="FunFam" id="3.60.21.10:FF:000017">
    <property type="entry name" value="Serine/threonine-protein phosphatase"/>
    <property type="match status" value="1"/>
</dbReference>
<protein>
    <recommendedName>
        <fullName evidence="3">protein-serine/threonine phosphatase</fullName>
        <ecNumber evidence="3">3.1.3.16</ecNumber>
    </recommendedName>
</protein>
<dbReference type="EMBL" id="JADGJH010001047">
    <property type="protein sequence ID" value="KAJ3119565.1"/>
    <property type="molecule type" value="Genomic_DNA"/>
</dbReference>
<evidence type="ECO:0000256" key="7">
    <source>
        <dbReference type="ARBA" id="ARBA00022803"/>
    </source>
</evidence>
<keyword evidence="13" id="KW-1185">Reference proteome</keyword>
<dbReference type="Pfam" id="PF08321">
    <property type="entry name" value="PPP5"/>
    <property type="match status" value="1"/>
</dbReference>
<dbReference type="Gene3D" id="3.60.21.10">
    <property type="match status" value="1"/>
</dbReference>
<dbReference type="CDD" id="cd07417">
    <property type="entry name" value="MPP_PP5_C"/>
    <property type="match status" value="1"/>
</dbReference>
<dbReference type="SUPFAM" id="SSF56300">
    <property type="entry name" value="Metallo-dependent phosphatases"/>
    <property type="match status" value="1"/>
</dbReference>
<feature type="domain" description="Serine/threonine specific protein phosphatases" evidence="11">
    <location>
        <begin position="221"/>
        <end position="496"/>
    </location>
</feature>
<dbReference type="InterPro" id="IPR019734">
    <property type="entry name" value="TPR_rpt"/>
</dbReference>
<keyword evidence="6" id="KW-0378">Hydrolase</keyword>
<evidence type="ECO:0000256" key="4">
    <source>
        <dbReference type="ARBA" id="ARBA00022723"/>
    </source>
</evidence>
<keyword evidence="7 10" id="KW-0802">TPR repeat</keyword>
<dbReference type="Proteomes" id="UP001211907">
    <property type="component" value="Unassembled WGS sequence"/>
</dbReference>
<keyword evidence="5" id="KW-0677">Repeat</keyword>
<evidence type="ECO:0000256" key="8">
    <source>
        <dbReference type="ARBA" id="ARBA00023211"/>
    </source>
</evidence>
<dbReference type="PIRSF" id="PIRSF033096">
    <property type="entry name" value="PPPtase_5"/>
    <property type="match status" value="1"/>
</dbReference>
<dbReference type="GO" id="GO:0004722">
    <property type="term" value="F:protein serine/threonine phosphatase activity"/>
    <property type="evidence" value="ECO:0007669"/>
    <property type="project" value="UniProtKB-EC"/>
</dbReference>
<sequence length="514" mass="57765">MASLKQQQEDEAAKQQQVDTEEDVALLLEAAHVAKDIAPLQVSAADRAQAEEAKIRANTCFAARKYSEAIDLYTTAISFDPKNPAYYSNRAFAYIRSEFYGAAITDAETAIALDPKFIKAYYRRAVGHMAMGKLKDAVKDFKAVVRVAPRDVDARIKLTECEKELKRRLFENAIAFNEVKKSALELIGDIENIIVEPSLKTQITPEFVKNLLAHMKAQKKLHRKYVFQILVAAKKLFEESPTIVDISVPEGKRITVCGDIHGQFYDLLNIFEMNGLPSDDNMYLFNGDFVDRGSFSVECILTLLAFKTMSPSCIYLSRGNHETDDMNKVYGFEGEVKAKYSDVMFKLFSEIFNAVPLGNLIGGKIFVIHGGLFSRDGVTMDEIRKIDRFRQPGNEGLMCELLWSDPQLLPGRSRSKRGVGTQFGPDVTEKFCKENGLDVIIRSHEVKEQGYEVAHKGRCVTIFSAPNYCDNVGNKAAFINIGHELKLEYRQFEAVSHPNVKAMQYAGSMFSNMI</sequence>
<evidence type="ECO:0000256" key="1">
    <source>
        <dbReference type="ARBA" id="ARBA00001936"/>
    </source>
</evidence>
<accession>A0AAD5XH34</accession>
<dbReference type="Gene3D" id="1.25.40.10">
    <property type="entry name" value="Tetratricopeptide repeat domain"/>
    <property type="match status" value="1"/>
</dbReference>
<organism evidence="12 13">
    <name type="scientific">Physocladia obscura</name>
    <dbReference type="NCBI Taxonomy" id="109957"/>
    <lineage>
        <taxon>Eukaryota</taxon>
        <taxon>Fungi</taxon>
        <taxon>Fungi incertae sedis</taxon>
        <taxon>Chytridiomycota</taxon>
        <taxon>Chytridiomycota incertae sedis</taxon>
        <taxon>Chytridiomycetes</taxon>
        <taxon>Chytridiales</taxon>
        <taxon>Chytriomycetaceae</taxon>
        <taxon>Physocladia</taxon>
    </lineage>
</organism>
<evidence type="ECO:0000256" key="6">
    <source>
        <dbReference type="ARBA" id="ARBA00022801"/>
    </source>
</evidence>
<dbReference type="InterPro" id="IPR029052">
    <property type="entry name" value="Metallo-depent_PP-like"/>
</dbReference>
<dbReference type="Pfam" id="PF00149">
    <property type="entry name" value="Metallophos"/>
    <property type="match status" value="1"/>
</dbReference>
<evidence type="ECO:0000313" key="13">
    <source>
        <dbReference type="Proteomes" id="UP001211907"/>
    </source>
</evidence>
<keyword evidence="4" id="KW-0479">Metal-binding</keyword>
<evidence type="ECO:0000256" key="2">
    <source>
        <dbReference type="ARBA" id="ARBA00008786"/>
    </source>
</evidence>
<evidence type="ECO:0000259" key="11">
    <source>
        <dbReference type="SMART" id="SM00156"/>
    </source>
</evidence>
<dbReference type="SUPFAM" id="SSF48452">
    <property type="entry name" value="TPR-like"/>
    <property type="match status" value="1"/>
</dbReference>
<feature type="repeat" description="TPR" evidence="10">
    <location>
        <begin position="118"/>
        <end position="151"/>
    </location>
</feature>
<dbReference type="InterPro" id="IPR041753">
    <property type="entry name" value="PP5_C"/>
</dbReference>
<keyword evidence="8" id="KW-0464">Manganese</keyword>
<dbReference type="PROSITE" id="PS50005">
    <property type="entry name" value="TPR"/>
    <property type="match status" value="2"/>
</dbReference>
<dbReference type="PRINTS" id="PR00114">
    <property type="entry name" value="STPHPHTASE"/>
</dbReference>
<evidence type="ECO:0000256" key="3">
    <source>
        <dbReference type="ARBA" id="ARBA00013081"/>
    </source>
</evidence>
<name>A0AAD5XH34_9FUNG</name>
<dbReference type="InterPro" id="IPR004843">
    <property type="entry name" value="Calcineurin-like_PHP"/>
</dbReference>
<evidence type="ECO:0000313" key="12">
    <source>
        <dbReference type="EMBL" id="KAJ3119565.1"/>
    </source>
</evidence>
<evidence type="ECO:0000256" key="9">
    <source>
        <dbReference type="PIRSR" id="PIRSR033096-1"/>
    </source>
</evidence>
<dbReference type="InterPro" id="IPR051134">
    <property type="entry name" value="PPP_phosphatase"/>
</dbReference>
<evidence type="ECO:0000256" key="10">
    <source>
        <dbReference type="PROSITE-ProRule" id="PRU00339"/>
    </source>
</evidence>
<dbReference type="GO" id="GO:0046872">
    <property type="term" value="F:metal ion binding"/>
    <property type="evidence" value="ECO:0007669"/>
    <property type="project" value="UniProtKB-KW"/>
</dbReference>
<dbReference type="InterPro" id="IPR006186">
    <property type="entry name" value="Ser/Thr-sp_prot-phosphatase"/>
</dbReference>
<dbReference type="PANTHER" id="PTHR45668">
    <property type="entry name" value="SERINE/THREONINE-PROTEIN PHOSPHATASE 5-RELATED"/>
    <property type="match status" value="1"/>
</dbReference>
<evidence type="ECO:0000256" key="5">
    <source>
        <dbReference type="ARBA" id="ARBA00022737"/>
    </source>
</evidence>
<proteinExistence type="inferred from homology"/>
<dbReference type="Pfam" id="PF13414">
    <property type="entry name" value="TPR_11"/>
    <property type="match status" value="1"/>
</dbReference>
<dbReference type="AlphaFoldDB" id="A0AAD5XH34"/>
<dbReference type="PANTHER" id="PTHR45668:SF5">
    <property type="entry name" value="SERINE_THREONINE-PROTEIN PHOSPHATASE 5"/>
    <property type="match status" value="1"/>
</dbReference>
<dbReference type="SMART" id="SM00156">
    <property type="entry name" value="PP2Ac"/>
    <property type="match status" value="1"/>
</dbReference>
<feature type="active site" description="Proton donor/acceptor" evidence="9">
    <location>
        <position position="321"/>
    </location>
</feature>
<comment type="cofactor">
    <cofactor evidence="1">
        <name>Mn(2+)</name>
        <dbReference type="ChEBI" id="CHEBI:29035"/>
    </cofactor>
</comment>
<comment type="similarity">
    <text evidence="2">Belongs to the PPP phosphatase family. PP-5 (PP-T) subfamily.</text>
</comment>
<feature type="repeat" description="TPR" evidence="10">
    <location>
        <begin position="50"/>
        <end position="83"/>
    </location>
</feature>
<gene>
    <name evidence="12" type="primary">PPP5C</name>
    <name evidence="12" type="ORF">HK100_000252</name>
</gene>
<reference evidence="12" key="1">
    <citation type="submission" date="2020-05" db="EMBL/GenBank/DDBJ databases">
        <title>Phylogenomic resolution of chytrid fungi.</title>
        <authorList>
            <person name="Stajich J.E."/>
            <person name="Amses K."/>
            <person name="Simmons R."/>
            <person name="Seto K."/>
            <person name="Myers J."/>
            <person name="Bonds A."/>
            <person name="Quandt C.A."/>
            <person name="Barry K."/>
            <person name="Liu P."/>
            <person name="Grigoriev I."/>
            <person name="Longcore J.E."/>
            <person name="James T.Y."/>
        </authorList>
    </citation>
    <scope>NUCLEOTIDE SEQUENCE</scope>
    <source>
        <strain evidence="12">JEL0513</strain>
    </source>
</reference>
<dbReference type="InterPro" id="IPR013235">
    <property type="entry name" value="PPP_dom"/>
</dbReference>
<comment type="caution">
    <text evidence="12">The sequence shown here is derived from an EMBL/GenBank/DDBJ whole genome shotgun (WGS) entry which is preliminary data.</text>
</comment>
<dbReference type="SMART" id="SM00028">
    <property type="entry name" value="TPR"/>
    <property type="match status" value="3"/>
</dbReference>
<dbReference type="EC" id="3.1.3.16" evidence="3"/>
<dbReference type="InterPro" id="IPR011990">
    <property type="entry name" value="TPR-like_helical_dom_sf"/>
</dbReference>